<feature type="domain" description="AMP-binding enzyme C-terminal" evidence="4">
    <location>
        <begin position="400"/>
        <end position="476"/>
    </location>
</feature>
<dbReference type="Gene3D" id="3.40.50.12780">
    <property type="entry name" value="N-terminal domain of ligase-like"/>
    <property type="match status" value="1"/>
</dbReference>
<feature type="domain" description="AMP-dependent synthetase/ligase" evidence="3">
    <location>
        <begin position="13"/>
        <end position="344"/>
    </location>
</feature>
<dbReference type="Pfam" id="PF13193">
    <property type="entry name" value="AMP-binding_C"/>
    <property type="match status" value="1"/>
</dbReference>
<evidence type="ECO:0000259" key="4">
    <source>
        <dbReference type="Pfam" id="PF13193"/>
    </source>
</evidence>
<dbReference type="InterPro" id="IPR042099">
    <property type="entry name" value="ANL_N_sf"/>
</dbReference>
<dbReference type="InterPro" id="IPR025110">
    <property type="entry name" value="AMP-bd_C"/>
</dbReference>
<protein>
    <recommendedName>
        <fullName evidence="7">Fatty acid--CoA ligase</fullName>
    </recommendedName>
</protein>
<name>A0A117QNG6_9ACTN</name>
<dbReference type="InterPro" id="IPR000873">
    <property type="entry name" value="AMP-dep_synth/lig_dom"/>
</dbReference>
<evidence type="ECO:0000313" key="5">
    <source>
        <dbReference type="EMBL" id="KUN38008.1"/>
    </source>
</evidence>
<keyword evidence="2" id="KW-0597">Phosphoprotein</keyword>
<keyword evidence="6" id="KW-1185">Reference proteome</keyword>
<dbReference type="STRING" id="68231.AQJ30_14100"/>
<reference evidence="5 6" key="1">
    <citation type="submission" date="2015-10" db="EMBL/GenBank/DDBJ databases">
        <title>Draft genome sequence of Streptomyces longwoodensis DSM 41677, type strain for the species Streptomyces longwoodensis.</title>
        <authorList>
            <person name="Ruckert C."/>
            <person name="Winkler A."/>
            <person name="Kalinowski J."/>
            <person name="Kampfer P."/>
            <person name="Glaeser S."/>
        </authorList>
    </citation>
    <scope>NUCLEOTIDE SEQUENCE [LARGE SCALE GENOMIC DNA]</scope>
    <source>
        <strain evidence="5 6">DSM 41677</strain>
    </source>
</reference>
<dbReference type="AlphaFoldDB" id="A0A117QNG6"/>
<dbReference type="PANTHER" id="PTHR44845">
    <property type="entry name" value="CARRIER DOMAIN-CONTAINING PROTEIN"/>
    <property type="match status" value="1"/>
</dbReference>
<dbReference type="Proteomes" id="UP000053271">
    <property type="component" value="Unassembled WGS sequence"/>
</dbReference>
<keyword evidence="1" id="KW-0596">Phosphopantetheine</keyword>
<dbReference type="InterPro" id="IPR020845">
    <property type="entry name" value="AMP-binding_CS"/>
</dbReference>
<evidence type="ECO:0000313" key="6">
    <source>
        <dbReference type="Proteomes" id="UP000053271"/>
    </source>
</evidence>
<sequence>MPSLRLCDALAGHARQRPEAVALVWGGRRTTYRRLADLADELASALDRLDLDRRRPLCVPAHKTPETIALLIAAFRSGHTVLTPSPGLGAAVLGTLTAQARCSAVLTVDDRGALHHDDVPQDEAAADGFDTVDPSVSRLLLTTSGSTGTPKIVPVAADAFDRFAAWAGSHFHLTEQDALLSYAPLNFDLSLLDVWTGLRLGATVVLVEEDSSTDARHLRELVTAHGITFVQGVPMLHRLLTGDDARYPGVRTVVLTGDTVPRPLLTRLGAAFPGARFHNVFGCTETNDSFVHEVDPGAAGERTPIGRPLPGVRALVLDDEGQVLDGPGTGELYVSTPFQTAGYLERRRNEGVFVPAPDGSEGVFYRTGDVVSRDAEGLHWLEGRTDFQVKVRGVRTNVQEVENVLAAHPDVAEAAVVALPDPEAGYRLHAQVTRRPGTALTSLRLRTHGAAHLPRHALPSSVQVGDTPLPRTATGKPDRNLIKALRQKGHHA</sequence>
<dbReference type="RefSeq" id="WP_067233277.1">
    <property type="nucleotide sequence ID" value="NZ_KQ948552.1"/>
</dbReference>
<dbReference type="GeneID" id="91425732"/>
<evidence type="ECO:0000256" key="1">
    <source>
        <dbReference type="ARBA" id="ARBA00022450"/>
    </source>
</evidence>
<dbReference type="EMBL" id="LMWS01000017">
    <property type="protein sequence ID" value="KUN38008.1"/>
    <property type="molecule type" value="Genomic_DNA"/>
</dbReference>
<organism evidence="5 6">
    <name type="scientific">Streptomyces longwoodensis</name>
    <dbReference type="NCBI Taxonomy" id="68231"/>
    <lineage>
        <taxon>Bacteria</taxon>
        <taxon>Bacillati</taxon>
        <taxon>Actinomycetota</taxon>
        <taxon>Actinomycetes</taxon>
        <taxon>Kitasatosporales</taxon>
        <taxon>Streptomycetaceae</taxon>
        <taxon>Streptomyces</taxon>
    </lineage>
</organism>
<dbReference type="PANTHER" id="PTHR44845:SF6">
    <property type="entry name" value="BETA-ALANINE-ACTIVATING ENZYME"/>
    <property type="match status" value="1"/>
</dbReference>
<comment type="caution">
    <text evidence="5">The sequence shown here is derived from an EMBL/GenBank/DDBJ whole genome shotgun (WGS) entry which is preliminary data.</text>
</comment>
<dbReference type="Pfam" id="PF00501">
    <property type="entry name" value="AMP-binding"/>
    <property type="match status" value="1"/>
</dbReference>
<dbReference type="PROSITE" id="PS00455">
    <property type="entry name" value="AMP_BINDING"/>
    <property type="match status" value="1"/>
</dbReference>
<accession>A0A117QNG6</accession>
<gene>
    <name evidence="5" type="ORF">AQJ30_14100</name>
</gene>
<dbReference type="SUPFAM" id="SSF56801">
    <property type="entry name" value="Acetyl-CoA synthetase-like"/>
    <property type="match status" value="1"/>
</dbReference>
<evidence type="ECO:0000256" key="2">
    <source>
        <dbReference type="ARBA" id="ARBA00022553"/>
    </source>
</evidence>
<evidence type="ECO:0000259" key="3">
    <source>
        <dbReference type="Pfam" id="PF00501"/>
    </source>
</evidence>
<dbReference type="Gene3D" id="3.30.300.30">
    <property type="match status" value="1"/>
</dbReference>
<proteinExistence type="predicted"/>
<dbReference type="InterPro" id="IPR045851">
    <property type="entry name" value="AMP-bd_C_sf"/>
</dbReference>
<evidence type="ECO:0008006" key="7">
    <source>
        <dbReference type="Google" id="ProtNLM"/>
    </source>
</evidence>